<dbReference type="InterPro" id="IPR011993">
    <property type="entry name" value="PH-like_dom_sf"/>
</dbReference>
<organism evidence="6 7">
    <name type="scientific">Ranatra chinensis</name>
    <dbReference type="NCBI Taxonomy" id="642074"/>
    <lineage>
        <taxon>Eukaryota</taxon>
        <taxon>Metazoa</taxon>
        <taxon>Ecdysozoa</taxon>
        <taxon>Arthropoda</taxon>
        <taxon>Hexapoda</taxon>
        <taxon>Insecta</taxon>
        <taxon>Pterygota</taxon>
        <taxon>Neoptera</taxon>
        <taxon>Paraneoptera</taxon>
        <taxon>Hemiptera</taxon>
        <taxon>Heteroptera</taxon>
        <taxon>Panheteroptera</taxon>
        <taxon>Nepomorpha</taxon>
        <taxon>Nepidae</taxon>
        <taxon>Ranatrinae</taxon>
        <taxon>Ranatra</taxon>
    </lineage>
</organism>
<name>A0ABD0YJX2_9HEMI</name>
<dbReference type="InterPro" id="IPR001849">
    <property type="entry name" value="PH_domain"/>
</dbReference>
<dbReference type="AlphaFoldDB" id="A0ABD0YJX2"/>
<feature type="compositionally biased region" description="Polar residues" evidence="3">
    <location>
        <begin position="614"/>
        <end position="644"/>
    </location>
</feature>
<keyword evidence="2" id="KW-0344">Guanine-nucleotide releasing factor</keyword>
<dbReference type="CDD" id="cd13242">
    <property type="entry name" value="PH_puratrophin-1"/>
    <property type="match status" value="1"/>
</dbReference>
<evidence type="ECO:0000256" key="2">
    <source>
        <dbReference type="ARBA" id="ARBA00022658"/>
    </source>
</evidence>
<dbReference type="SMART" id="SM00233">
    <property type="entry name" value="PH"/>
    <property type="match status" value="1"/>
</dbReference>
<comment type="caution">
    <text evidence="6">The sequence shown here is derived from an EMBL/GenBank/DDBJ whole genome shotgun (WGS) entry which is preliminary data.</text>
</comment>
<evidence type="ECO:0000256" key="1">
    <source>
        <dbReference type="ARBA" id="ARBA00022553"/>
    </source>
</evidence>
<evidence type="ECO:0000313" key="6">
    <source>
        <dbReference type="EMBL" id="KAL1130864.1"/>
    </source>
</evidence>
<evidence type="ECO:0000256" key="3">
    <source>
        <dbReference type="SAM" id="MobiDB-lite"/>
    </source>
</evidence>
<dbReference type="PANTHER" id="PTHR45845:SF3">
    <property type="entry name" value="PURATROPHIN-1-LIKE, ISOFORM A"/>
    <property type="match status" value="1"/>
</dbReference>
<dbReference type="Pfam" id="PF00621">
    <property type="entry name" value="RhoGEF"/>
    <property type="match status" value="1"/>
</dbReference>
<gene>
    <name evidence="6" type="ORF">AAG570_012105</name>
</gene>
<proteinExistence type="predicted"/>
<dbReference type="Gene3D" id="2.30.29.30">
    <property type="entry name" value="Pleckstrin-homology domain (PH domain)/Phosphotyrosine-binding domain (PTB)"/>
    <property type="match status" value="1"/>
</dbReference>
<sequence length="644" mass="73027">MKYMSRVKPEDAQNPETSLKQLRQYLMAHPPLPPEHFTEMLSLATKLDNEKLLQQCKVAQSRCDETLEQVRSLLGTEPVRWGSSSNRRRSLPCQPSSGATNQCCHQPQLQLQDIAEECICRSTNNGNPPLQRSCTWQYSPDSFDEEDKLSADNTTEGSDTGTKSCEDVDEAEACCGKPVTPIPVNSHLHNDLAVEIDAHCGTQTLKTKKTMLLIMREMIQTERDYVRSLEYVIENYIPELVREDIPQALRGQRNVIFGNIEKIYEFHSQYFLQELEKCEQNPLSVGQCFLRHENKFYLYALYNKNKPKSDSLMSEYGSAFFRAKQLELGDKMDLASYLLKPVQRMGKYALLLQQLMKASRQDNSDLRSAETMVRFQLRHGNDLLAMDSLRECDVNVKEQGRLLRQNEFLVWQGKGGKKYYRHVFLFEELILFSKARRFPDRKNLDLYIYKQSIKTSDIGLTAKVGDSNTKFEIWFRKRKPNDTFTLQSISEDIKQAWTNELSNLLWKQALRNREMRLAEMSSMGIGNKPCLDIRPSANQISDRSISIAQLSKTAPRFRNSIAVSPVEHVRKRPHSIISVSSSASSSSGSSSSASSTGSNGSSAGSSSGDHRQHSQCSSTESGIVSDWSPNESVSSDTTQVSVKL</sequence>
<dbReference type="PROSITE" id="PS50003">
    <property type="entry name" value="PH_DOMAIN"/>
    <property type="match status" value="1"/>
</dbReference>
<dbReference type="InterPro" id="IPR000219">
    <property type="entry name" value="DH_dom"/>
</dbReference>
<evidence type="ECO:0008006" key="8">
    <source>
        <dbReference type="Google" id="ProtNLM"/>
    </source>
</evidence>
<dbReference type="Pfam" id="PF22697">
    <property type="entry name" value="SOS1_NGEF_PH"/>
    <property type="match status" value="1"/>
</dbReference>
<keyword evidence="1" id="KW-0597">Phosphoprotein</keyword>
<protein>
    <recommendedName>
        <fullName evidence="8">Puratrophin-1</fullName>
    </recommendedName>
</protein>
<feature type="region of interest" description="Disordered" evidence="3">
    <location>
        <begin position="568"/>
        <end position="644"/>
    </location>
</feature>
<reference evidence="6 7" key="1">
    <citation type="submission" date="2024-07" db="EMBL/GenBank/DDBJ databases">
        <title>Chromosome-level genome assembly of the water stick insect Ranatra chinensis (Heteroptera: Nepidae).</title>
        <authorList>
            <person name="Liu X."/>
        </authorList>
    </citation>
    <scope>NUCLEOTIDE SEQUENCE [LARGE SCALE GENOMIC DNA]</scope>
    <source>
        <strain evidence="6">Cailab_2021Rc</strain>
        <tissue evidence="6">Muscle</tissue>
    </source>
</reference>
<feature type="compositionally biased region" description="Polar residues" evidence="3">
    <location>
        <begin position="151"/>
        <end position="163"/>
    </location>
</feature>
<dbReference type="FunFam" id="2.30.29.30:FF:000078">
    <property type="entry name" value="Guanine nucleotide exchange factor DBS"/>
    <property type="match status" value="1"/>
</dbReference>
<feature type="domain" description="DH" evidence="5">
    <location>
        <begin position="210"/>
        <end position="383"/>
    </location>
</feature>
<dbReference type="InterPro" id="IPR055251">
    <property type="entry name" value="SOS1_NGEF_PH"/>
</dbReference>
<dbReference type="Proteomes" id="UP001558652">
    <property type="component" value="Unassembled WGS sequence"/>
</dbReference>
<dbReference type="GO" id="GO:0005085">
    <property type="term" value="F:guanyl-nucleotide exchange factor activity"/>
    <property type="evidence" value="ECO:0007669"/>
    <property type="project" value="UniProtKB-KW"/>
</dbReference>
<dbReference type="SUPFAM" id="SSF50729">
    <property type="entry name" value="PH domain-like"/>
    <property type="match status" value="1"/>
</dbReference>
<feature type="region of interest" description="Disordered" evidence="3">
    <location>
        <begin position="145"/>
        <end position="164"/>
    </location>
</feature>
<feature type="domain" description="PH" evidence="4">
    <location>
        <begin position="395"/>
        <end position="506"/>
    </location>
</feature>
<keyword evidence="7" id="KW-1185">Reference proteome</keyword>
<dbReference type="PROSITE" id="PS50010">
    <property type="entry name" value="DH_2"/>
    <property type="match status" value="1"/>
</dbReference>
<dbReference type="EMBL" id="JBFDAA010000007">
    <property type="protein sequence ID" value="KAL1130864.1"/>
    <property type="molecule type" value="Genomic_DNA"/>
</dbReference>
<dbReference type="CDD" id="cd00160">
    <property type="entry name" value="RhoGEF"/>
    <property type="match status" value="1"/>
</dbReference>
<accession>A0ABD0YJX2</accession>
<dbReference type="InterPro" id="IPR052231">
    <property type="entry name" value="Rho_GEF_signaling-related"/>
</dbReference>
<dbReference type="PROSITE" id="PS00741">
    <property type="entry name" value="DH_1"/>
    <property type="match status" value="1"/>
</dbReference>
<dbReference type="InterPro" id="IPR035899">
    <property type="entry name" value="DBL_dom_sf"/>
</dbReference>
<dbReference type="InterPro" id="IPR001331">
    <property type="entry name" value="GDS_CDC24_CS"/>
</dbReference>
<dbReference type="Gene3D" id="1.20.900.10">
    <property type="entry name" value="Dbl homology (DH) domain"/>
    <property type="match status" value="1"/>
</dbReference>
<dbReference type="PANTHER" id="PTHR45845">
    <property type="entry name" value="RHO GUANINE NUCLEOTIDE EXCHANGE FACTOR-RELATED"/>
    <property type="match status" value="1"/>
</dbReference>
<dbReference type="SMART" id="SM00325">
    <property type="entry name" value="RhoGEF"/>
    <property type="match status" value="1"/>
</dbReference>
<evidence type="ECO:0000313" key="7">
    <source>
        <dbReference type="Proteomes" id="UP001558652"/>
    </source>
</evidence>
<dbReference type="SUPFAM" id="SSF48065">
    <property type="entry name" value="DBL homology domain (DH-domain)"/>
    <property type="match status" value="1"/>
</dbReference>
<feature type="compositionally biased region" description="Low complexity" evidence="3">
    <location>
        <begin position="578"/>
        <end position="607"/>
    </location>
</feature>
<evidence type="ECO:0000259" key="5">
    <source>
        <dbReference type="PROSITE" id="PS50010"/>
    </source>
</evidence>
<evidence type="ECO:0000259" key="4">
    <source>
        <dbReference type="PROSITE" id="PS50003"/>
    </source>
</evidence>